<protein>
    <submittedName>
        <fullName evidence="4">Low molecular weight heat shock protein</fullName>
    </submittedName>
</protein>
<dbReference type="InterPro" id="IPR002068">
    <property type="entry name" value="A-crystallin/Hsp20_dom"/>
</dbReference>
<evidence type="ECO:0000259" key="3">
    <source>
        <dbReference type="PROSITE" id="PS01031"/>
    </source>
</evidence>
<evidence type="ECO:0000256" key="2">
    <source>
        <dbReference type="RuleBase" id="RU003616"/>
    </source>
</evidence>
<dbReference type="Gene3D" id="2.60.40.790">
    <property type="match status" value="1"/>
</dbReference>
<reference evidence="4 5" key="1">
    <citation type="journal article" date="2004" name="Science">
        <title>The genome of the diatom Thalassiosira pseudonana: ecology, evolution, and metabolism.</title>
        <authorList>
            <person name="Armbrust E.V."/>
            <person name="Berges J.A."/>
            <person name="Bowler C."/>
            <person name="Green B.R."/>
            <person name="Martinez D."/>
            <person name="Putnam N.H."/>
            <person name="Zhou S."/>
            <person name="Allen A.E."/>
            <person name="Apt K.E."/>
            <person name="Bechner M."/>
            <person name="Brzezinski M.A."/>
            <person name="Chaal B.K."/>
            <person name="Chiovitti A."/>
            <person name="Davis A.K."/>
            <person name="Demarest M.S."/>
            <person name="Detter J.C."/>
            <person name="Glavina T."/>
            <person name="Goodstein D."/>
            <person name="Hadi M.Z."/>
            <person name="Hellsten U."/>
            <person name="Hildebrand M."/>
            <person name="Jenkins B.D."/>
            <person name="Jurka J."/>
            <person name="Kapitonov V.V."/>
            <person name="Kroger N."/>
            <person name="Lau W.W."/>
            <person name="Lane T.W."/>
            <person name="Larimer F.W."/>
            <person name="Lippmeier J.C."/>
            <person name="Lucas S."/>
            <person name="Medina M."/>
            <person name="Montsant A."/>
            <person name="Obornik M."/>
            <person name="Parker M.S."/>
            <person name="Palenik B."/>
            <person name="Pazour G.J."/>
            <person name="Richardson P.M."/>
            <person name="Rynearson T.A."/>
            <person name="Saito M.A."/>
            <person name="Schwartz D.C."/>
            <person name="Thamatrakoln K."/>
            <person name="Valentin K."/>
            <person name="Vardi A."/>
            <person name="Wilkerson F.P."/>
            <person name="Rokhsar D.S."/>
        </authorList>
    </citation>
    <scope>NUCLEOTIDE SEQUENCE [LARGE SCALE GENOMIC DNA]</scope>
    <source>
        <strain evidence="4 5">CCMP1335</strain>
    </source>
</reference>
<comment type="similarity">
    <text evidence="1 2">Belongs to the small heat shock protein (HSP20) family.</text>
</comment>
<reference evidence="4 5" key="2">
    <citation type="journal article" date="2008" name="Nature">
        <title>The Phaeodactylum genome reveals the evolutionary history of diatom genomes.</title>
        <authorList>
            <person name="Bowler C."/>
            <person name="Allen A.E."/>
            <person name="Badger J.H."/>
            <person name="Grimwood J."/>
            <person name="Jabbari K."/>
            <person name="Kuo A."/>
            <person name="Maheswari U."/>
            <person name="Martens C."/>
            <person name="Maumus F."/>
            <person name="Otillar R.P."/>
            <person name="Rayko E."/>
            <person name="Salamov A."/>
            <person name="Vandepoele K."/>
            <person name="Beszteri B."/>
            <person name="Gruber A."/>
            <person name="Heijde M."/>
            <person name="Katinka M."/>
            <person name="Mock T."/>
            <person name="Valentin K."/>
            <person name="Verret F."/>
            <person name="Berges J.A."/>
            <person name="Brownlee C."/>
            <person name="Cadoret J.P."/>
            <person name="Chiovitti A."/>
            <person name="Choi C.J."/>
            <person name="Coesel S."/>
            <person name="De Martino A."/>
            <person name="Detter J.C."/>
            <person name="Durkin C."/>
            <person name="Falciatore A."/>
            <person name="Fournet J."/>
            <person name="Haruta M."/>
            <person name="Huysman M.J."/>
            <person name="Jenkins B.D."/>
            <person name="Jiroutova K."/>
            <person name="Jorgensen R.E."/>
            <person name="Joubert Y."/>
            <person name="Kaplan A."/>
            <person name="Kroger N."/>
            <person name="Kroth P.G."/>
            <person name="La Roche J."/>
            <person name="Lindquist E."/>
            <person name="Lommer M."/>
            <person name="Martin-Jezequel V."/>
            <person name="Lopez P.J."/>
            <person name="Lucas S."/>
            <person name="Mangogna M."/>
            <person name="McGinnis K."/>
            <person name="Medlin L.K."/>
            <person name="Montsant A."/>
            <person name="Oudot-Le Secq M.P."/>
            <person name="Napoli C."/>
            <person name="Obornik M."/>
            <person name="Parker M.S."/>
            <person name="Petit J.L."/>
            <person name="Porcel B.M."/>
            <person name="Poulsen N."/>
            <person name="Robison M."/>
            <person name="Rychlewski L."/>
            <person name="Rynearson T.A."/>
            <person name="Schmutz J."/>
            <person name="Shapiro H."/>
            <person name="Siaut M."/>
            <person name="Stanley M."/>
            <person name="Sussman M.R."/>
            <person name="Taylor A.R."/>
            <person name="Vardi A."/>
            <person name="von Dassow P."/>
            <person name="Vyverman W."/>
            <person name="Willis A."/>
            <person name="Wyrwicz L.S."/>
            <person name="Rokhsar D.S."/>
            <person name="Weissenbach J."/>
            <person name="Armbrust E.V."/>
            <person name="Green B.R."/>
            <person name="Van de Peer Y."/>
            <person name="Grigoriev I.V."/>
        </authorList>
    </citation>
    <scope>NUCLEOTIDE SEQUENCE [LARGE SCALE GENOMIC DNA]</scope>
    <source>
        <strain evidence="4 5">CCMP1335</strain>
    </source>
</reference>
<dbReference type="KEGG" id="tps:THAPSDRAFT_264694"/>
<feature type="domain" description="SHSP" evidence="3">
    <location>
        <begin position="1"/>
        <end position="83"/>
    </location>
</feature>
<proteinExistence type="inferred from homology"/>
<evidence type="ECO:0000313" key="4">
    <source>
        <dbReference type="EMBL" id="EED88088.1"/>
    </source>
</evidence>
<accession>B8CES8</accession>
<dbReference type="SUPFAM" id="SSF49764">
    <property type="entry name" value="HSP20-like chaperones"/>
    <property type="match status" value="1"/>
</dbReference>
<name>B8CES8_THAPS</name>
<gene>
    <name evidence="4" type="ORF">THAPSDRAFT_264694</name>
</gene>
<evidence type="ECO:0000256" key="1">
    <source>
        <dbReference type="PROSITE-ProRule" id="PRU00285"/>
    </source>
</evidence>
<dbReference type="InterPro" id="IPR008978">
    <property type="entry name" value="HSP20-like_chaperone"/>
</dbReference>
<dbReference type="Pfam" id="PF00011">
    <property type="entry name" value="HSP20"/>
    <property type="match status" value="1"/>
</dbReference>
<dbReference type="EMBL" id="CM000652">
    <property type="protein sequence ID" value="EED88088.1"/>
    <property type="molecule type" value="Genomic_DNA"/>
</dbReference>
<organism evidence="4 5">
    <name type="scientific">Thalassiosira pseudonana</name>
    <name type="common">Marine diatom</name>
    <name type="synonym">Cyclotella nana</name>
    <dbReference type="NCBI Taxonomy" id="35128"/>
    <lineage>
        <taxon>Eukaryota</taxon>
        <taxon>Sar</taxon>
        <taxon>Stramenopiles</taxon>
        <taxon>Ochrophyta</taxon>
        <taxon>Bacillariophyta</taxon>
        <taxon>Coscinodiscophyceae</taxon>
        <taxon>Thalassiosirophycidae</taxon>
        <taxon>Thalassiosirales</taxon>
        <taxon>Thalassiosiraceae</taxon>
        <taxon>Thalassiosira</taxon>
    </lineage>
</organism>
<evidence type="ECO:0000313" key="5">
    <source>
        <dbReference type="Proteomes" id="UP000001449"/>
    </source>
</evidence>
<dbReference type="Proteomes" id="UP000001449">
    <property type="component" value="Chromosome 20"/>
</dbReference>
<dbReference type="CDD" id="cd00298">
    <property type="entry name" value="ACD_sHsps_p23-like"/>
    <property type="match status" value="1"/>
</dbReference>
<feature type="non-terminal residue" evidence="4">
    <location>
        <position position="83"/>
    </location>
</feature>
<keyword evidence="5" id="KW-1185">Reference proteome</keyword>
<dbReference type="PaxDb" id="35128-Thaps264694"/>
<dbReference type="HOGENOM" id="CLU_2550033_0_0_1"/>
<keyword evidence="4" id="KW-0346">Stress response</keyword>
<dbReference type="RefSeq" id="XP_002294728.1">
    <property type="nucleotide sequence ID" value="XM_002294692.1"/>
</dbReference>
<dbReference type="PROSITE" id="PS01031">
    <property type="entry name" value="SHSP"/>
    <property type="match status" value="1"/>
</dbReference>
<dbReference type="GeneID" id="7448532"/>
<dbReference type="InParanoid" id="B8CES8"/>
<sequence>MLKLAIPDVALDDIDIEVLGGRVIHISGEKTTDNSHVSFDKRFSIGQHVDASKLEATLTKGELVLSAAKSEGNKDDVRKIQIT</sequence>
<dbReference type="AlphaFoldDB" id="B8CES8"/>